<protein>
    <recommendedName>
        <fullName evidence="5">Large ribosomal subunit protein uL30</fullName>
    </recommendedName>
</protein>
<dbReference type="InterPro" id="IPR016082">
    <property type="entry name" value="Ribosomal_uL30_ferredoxin-like"/>
</dbReference>
<dbReference type="EMBL" id="CP007452">
    <property type="protein sequence ID" value="AHM55508.1"/>
    <property type="molecule type" value="Genomic_DNA"/>
</dbReference>
<dbReference type="OrthoDB" id="9812790at2"/>
<organism evidence="7 8">
    <name type="scientific">Peptoclostridium acidaminophilum DSM 3953</name>
    <dbReference type="NCBI Taxonomy" id="1286171"/>
    <lineage>
        <taxon>Bacteria</taxon>
        <taxon>Bacillati</taxon>
        <taxon>Bacillota</taxon>
        <taxon>Clostridia</taxon>
        <taxon>Peptostreptococcales</taxon>
        <taxon>Peptoclostridiaceae</taxon>
        <taxon>Peptoclostridium</taxon>
    </lineage>
</organism>
<comment type="similarity">
    <text evidence="1 5">Belongs to the universal ribosomal protein uL30 family.</text>
</comment>
<dbReference type="PIRSF" id="PIRSF002211">
    <property type="entry name" value="Ribosomal_L30_bac-type"/>
    <property type="match status" value="1"/>
</dbReference>
<dbReference type="PANTHER" id="PTHR15892:SF2">
    <property type="entry name" value="LARGE RIBOSOMAL SUBUNIT PROTEIN UL30M"/>
    <property type="match status" value="1"/>
</dbReference>
<keyword evidence="8" id="KW-1185">Reference proteome</keyword>
<evidence type="ECO:0000313" key="7">
    <source>
        <dbReference type="EMBL" id="AHM55508.1"/>
    </source>
</evidence>
<dbReference type="NCBIfam" id="TIGR01308">
    <property type="entry name" value="rpmD_bact"/>
    <property type="match status" value="1"/>
</dbReference>
<accession>W8TCH4</accession>
<evidence type="ECO:0000256" key="3">
    <source>
        <dbReference type="ARBA" id="ARBA00022980"/>
    </source>
</evidence>
<reference evidence="7 8" key="1">
    <citation type="journal article" date="2014" name="Genome Announc.">
        <title>Complete Genome Sequence of Amino Acid-Utilizing Eubacterium acidaminophilum al-2 (DSM 3953).</title>
        <authorList>
            <person name="Poehlein A."/>
            <person name="Andreesen J.R."/>
            <person name="Daniel R."/>
        </authorList>
    </citation>
    <scope>NUCLEOTIDE SEQUENCE [LARGE SCALE GENOMIC DNA]</scope>
    <source>
        <strain evidence="7 8">DSM 3953</strain>
    </source>
</reference>
<dbReference type="KEGG" id="eac:EAL2_c01750"/>
<dbReference type="Proteomes" id="UP000019591">
    <property type="component" value="Chromosome"/>
</dbReference>
<evidence type="ECO:0000313" key="8">
    <source>
        <dbReference type="Proteomes" id="UP000019591"/>
    </source>
</evidence>
<keyword evidence="4 5" id="KW-0687">Ribonucleoprotein</keyword>
<dbReference type="InterPro" id="IPR036919">
    <property type="entry name" value="Ribo_uL30_ferredoxin-like_sf"/>
</dbReference>
<dbReference type="GO" id="GO:0003735">
    <property type="term" value="F:structural constituent of ribosome"/>
    <property type="evidence" value="ECO:0007669"/>
    <property type="project" value="InterPro"/>
</dbReference>
<sequence>MANLNIKLVKSAIGTKPNQKKTIEALGFKKREQVVVKPDNAQIRGMINVVKHLVEVTEA</sequence>
<keyword evidence="3 5" id="KW-0689">Ribosomal protein</keyword>
<dbReference type="InterPro" id="IPR005996">
    <property type="entry name" value="Ribosomal_uL30_bac-type"/>
</dbReference>
<dbReference type="RefSeq" id="WP_025434552.1">
    <property type="nucleotide sequence ID" value="NZ_CP007452.1"/>
</dbReference>
<dbReference type="FunFam" id="3.30.1390.20:FF:000001">
    <property type="entry name" value="50S ribosomal protein L30"/>
    <property type="match status" value="1"/>
</dbReference>
<dbReference type="SUPFAM" id="SSF55129">
    <property type="entry name" value="Ribosomal protein L30p/L7e"/>
    <property type="match status" value="1"/>
</dbReference>
<dbReference type="AlphaFoldDB" id="W8TCH4"/>
<gene>
    <name evidence="5" type="primary">rpmD</name>
    <name evidence="7" type="ORF">EAL2_c01750</name>
</gene>
<comment type="subunit">
    <text evidence="2 5">Part of the 50S ribosomal subunit.</text>
</comment>
<dbReference type="eggNOG" id="COG1841">
    <property type="taxonomic scope" value="Bacteria"/>
</dbReference>
<dbReference type="GO" id="GO:0022625">
    <property type="term" value="C:cytosolic large ribosomal subunit"/>
    <property type="evidence" value="ECO:0007669"/>
    <property type="project" value="TreeGrafter"/>
</dbReference>
<dbReference type="Gene3D" id="3.30.1390.20">
    <property type="entry name" value="Ribosomal protein L30, ferredoxin-like fold domain"/>
    <property type="match status" value="1"/>
</dbReference>
<dbReference type="STRING" id="1286171.EAL2_c01750"/>
<dbReference type="GO" id="GO:0006412">
    <property type="term" value="P:translation"/>
    <property type="evidence" value="ECO:0007669"/>
    <property type="project" value="UniProtKB-UniRule"/>
</dbReference>
<evidence type="ECO:0000256" key="5">
    <source>
        <dbReference type="HAMAP-Rule" id="MF_01371"/>
    </source>
</evidence>
<dbReference type="HAMAP" id="MF_01371_B">
    <property type="entry name" value="Ribosomal_uL30_B"/>
    <property type="match status" value="1"/>
</dbReference>
<feature type="domain" description="Large ribosomal subunit protein uL30-like ferredoxin-like fold" evidence="6">
    <location>
        <begin position="5"/>
        <end position="54"/>
    </location>
</feature>
<evidence type="ECO:0000259" key="6">
    <source>
        <dbReference type="Pfam" id="PF00327"/>
    </source>
</evidence>
<proteinExistence type="inferred from homology"/>
<dbReference type="Pfam" id="PF00327">
    <property type="entry name" value="Ribosomal_L30"/>
    <property type="match status" value="1"/>
</dbReference>
<dbReference type="PANTHER" id="PTHR15892">
    <property type="entry name" value="MITOCHONDRIAL RIBOSOMAL PROTEIN L30"/>
    <property type="match status" value="1"/>
</dbReference>
<evidence type="ECO:0000256" key="2">
    <source>
        <dbReference type="ARBA" id="ARBA00011838"/>
    </source>
</evidence>
<dbReference type="PATRIC" id="fig|1286171.3.peg.141"/>
<dbReference type="CDD" id="cd01658">
    <property type="entry name" value="Ribosomal_L30"/>
    <property type="match status" value="1"/>
</dbReference>
<name>W8TCH4_PEPAC</name>
<dbReference type="HOGENOM" id="CLU_131047_2_1_9"/>
<evidence type="ECO:0000256" key="4">
    <source>
        <dbReference type="ARBA" id="ARBA00023274"/>
    </source>
</evidence>
<evidence type="ECO:0000256" key="1">
    <source>
        <dbReference type="ARBA" id="ARBA00007594"/>
    </source>
</evidence>